<evidence type="ECO:0000259" key="1">
    <source>
        <dbReference type="Pfam" id="PF03417"/>
    </source>
</evidence>
<evidence type="ECO:0000313" key="3">
    <source>
        <dbReference type="Proteomes" id="UP001235343"/>
    </source>
</evidence>
<dbReference type="RefSeq" id="WP_285934357.1">
    <property type="nucleotide sequence ID" value="NZ_JASTZU010000063.1"/>
</dbReference>
<dbReference type="NCBIfam" id="NF040521">
    <property type="entry name" value="C45_proenzyme"/>
    <property type="match status" value="1"/>
</dbReference>
<proteinExistence type="predicted"/>
<dbReference type="Gene3D" id="3.60.60.10">
    <property type="entry name" value="Penicillin V Acylase, Chain A"/>
    <property type="match status" value="1"/>
</dbReference>
<keyword evidence="3" id="KW-1185">Reference proteome</keyword>
<organism evidence="2 3">
    <name type="scientific">Aquibacillus rhizosphaerae</name>
    <dbReference type="NCBI Taxonomy" id="3051431"/>
    <lineage>
        <taxon>Bacteria</taxon>
        <taxon>Bacillati</taxon>
        <taxon>Bacillota</taxon>
        <taxon>Bacilli</taxon>
        <taxon>Bacillales</taxon>
        <taxon>Bacillaceae</taxon>
        <taxon>Aquibacillus</taxon>
    </lineage>
</organism>
<dbReference type="InterPro" id="IPR047801">
    <property type="entry name" value="Peptidase_C45"/>
</dbReference>
<evidence type="ECO:0000313" key="2">
    <source>
        <dbReference type="EMBL" id="MDL4843065.1"/>
    </source>
</evidence>
<dbReference type="SUPFAM" id="SSF56235">
    <property type="entry name" value="N-terminal nucleophile aminohydrolases (Ntn hydrolases)"/>
    <property type="match status" value="1"/>
</dbReference>
<protein>
    <submittedName>
        <fullName evidence="2">C45 family autoproteolytic acyltransferase/hydrolase</fullName>
    </submittedName>
</protein>
<dbReference type="Pfam" id="PF03417">
    <property type="entry name" value="AAT"/>
    <property type="match status" value="1"/>
</dbReference>
<accession>A0ABT7LD12</accession>
<dbReference type="InterPro" id="IPR047794">
    <property type="entry name" value="C45_proenzyme-like"/>
</dbReference>
<dbReference type="PANTHER" id="PTHR34180">
    <property type="entry name" value="PEPTIDASE C45"/>
    <property type="match status" value="1"/>
</dbReference>
<dbReference type="PANTHER" id="PTHR34180:SF1">
    <property type="entry name" value="BETA-ALANYL-DOPAMINE_CARCININE HYDROLASE"/>
    <property type="match status" value="1"/>
</dbReference>
<keyword evidence="2" id="KW-0012">Acyltransferase</keyword>
<dbReference type="GO" id="GO:0016746">
    <property type="term" value="F:acyltransferase activity"/>
    <property type="evidence" value="ECO:0007669"/>
    <property type="project" value="UniProtKB-KW"/>
</dbReference>
<feature type="domain" description="Peptidase C45 hydrolase" evidence="1">
    <location>
        <begin position="103"/>
        <end position="311"/>
    </location>
</feature>
<reference evidence="2 3" key="1">
    <citation type="submission" date="2023-06" db="EMBL/GenBank/DDBJ databases">
        <title>Aquibacillus rhizosphaerae LR5S19.</title>
        <authorList>
            <person name="Sun J.-Q."/>
        </authorList>
    </citation>
    <scope>NUCLEOTIDE SEQUENCE [LARGE SCALE GENOMIC DNA]</scope>
    <source>
        <strain evidence="2 3">LR5S19</strain>
    </source>
</reference>
<dbReference type="CDD" id="cd01935">
    <property type="entry name" value="Ntn_CGH_like"/>
    <property type="match status" value="1"/>
</dbReference>
<dbReference type="Proteomes" id="UP001235343">
    <property type="component" value="Unassembled WGS sequence"/>
</dbReference>
<sequence length="357" mass="41648">MKQIYSNIVQFRGNHYDFGYKQGIEIKDSLILINREKQWKVRRPRFTIKEQEAKQAITRFAPGIWDELIGIRDALKWPMEQVLQEFGGYRLDYVKSGCSIVTGKDYFVRNYDYHPKTYEGRCVFYQPTDQGYASMGPSQRITGRPDGMNEKGLVLGYNFMHRKKPGDGFICAMIGRLVLESCANVYEAVDMLKEIPHRHSFSYTVYDQTSETIIVEASPRGVEVRRASVCTNHFEIMKHENRNYLVDSKRRMEIIEKKQDSLTDGYQAYRLMNDIDKGIFSTDYRNWAGTIHTSAYFPKQKVAWIGLGSNEQPAEFNFSNWLRGEDIPYNKITGEVDTEIPFVHMDIDATWQHKKKT</sequence>
<dbReference type="EMBL" id="JASTZU010000063">
    <property type="protein sequence ID" value="MDL4843065.1"/>
    <property type="molecule type" value="Genomic_DNA"/>
</dbReference>
<name>A0ABT7LD12_9BACI</name>
<keyword evidence="2" id="KW-0808">Transferase</keyword>
<dbReference type="InterPro" id="IPR005079">
    <property type="entry name" value="Peptidase_C45_hydrolase"/>
</dbReference>
<comment type="caution">
    <text evidence="2">The sequence shown here is derived from an EMBL/GenBank/DDBJ whole genome shotgun (WGS) entry which is preliminary data.</text>
</comment>
<dbReference type="InterPro" id="IPR029055">
    <property type="entry name" value="Ntn_hydrolases_N"/>
</dbReference>
<gene>
    <name evidence="2" type="ORF">QQS35_21745</name>
</gene>